<keyword evidence="4" id="KW-0547">Nucleotide-binding</keyword>
<evidence type="ECO:0000259" key="7">
    <source>
        <dbReference type="PROSITE" id="PS50893"/>
    </source>
</evidence>
<proteinExistence type="predicted"/>
<organism evidence="9">
    <name type="scientific">freshwater metagenome</name>
    <dbReference type="NCBI Taxonomy" id="449393"/>
    <lineage>
        <taxon>unclassified sequences</taxon>
        <taxon>metagenomes</taxon>
        <taxon>ecological metagenomes</taxon>
    </lineage>
</organism>
<dbReference type="EMBL" id="CAFBPN010000024">
    <property type="protein sequence ID" value="CAB5017038.1"/>
    <property type="molecule type" value="Genomic_DNA"/>
</dbReference>
<evidence type="ECO:0000313" key="9">
    <source>
        <dbReference type="EMBL" id="CAB5059463.1"/>
    </source>
</evidence>
<dbReference type="PANTHER" id="PTHR43297">
    <property type="entry name" value="OLIGOPEPTIDE TRANSPORT ATP-BINDING PROTEIN APPD"/>
    <property type="match status" value="1"/>
</dbReference>
<comment type="subcellular location">
    <subcellularLocation>
        <location evidence="1">Cell membrane</location>
        <topology evidence="1">Peripheral membrane protein</topology>
    </subcellularLocation>
</comment>
<dbReference type="InterPro" id="IPR003439">
    <property type="entry name" value="ABC_transporter-like_ATP-bd"/>
</dbReference>
<protein>
    <submittedName>
        <fullName evidence="9">Unannotated protein</fullName>
    </submittedName>
</protein>
<dbReference type="GO" id="GO:0016887">
    <property type="term" value="F:ATP hydrolysis activity"/>
    <property type="evidence" value="ECO:0007669"/>
    <property type="project" value="InterPro"/>
</dbReference>
<keyword evidence="5" id="KW-0067">ATP-binding</keyword>
<dbReference type="SUPFAM" id="SSF52540">
    <property type="entry name" value="P-loop containing nucleoside triphosphate hydrolases"/>
    <property type="match status" value="1"/>
</dbReference>
<dbReference type="CDD" id="cd03257">
    <property type="entry name" value="ABC_NikE_OppD_transporters"/>
    <property type="match status" value="1"/>
</dbReference>
<dbReference type="InterPro" id="IPR013563">
    <property type="entry name" value="Oligopep_ABC_C"/>
</dbReference>
<evidence type="ECO:0000256" key="3">
    <source>
        <dbReference type="ARBA" id="ARBA00022475"/>
    </source>
</evidence>
<gene>
    <name evidence="8" type="ORF">UFOPK4098_00640</name>
    <name evidence="9" type="ORF">UFOPK4347_00201</name>
</gene>
<sequence length="340" mass="36586">MEKVPLLSVENLNVEFSTPDGVVHAVNNVSFAVESGETLGIVGESGSGKSVTASSILKLNSGVTAKTQGAILFNGRDVLGADDKTIRSIRGSEIAMIFQDPLSALNPYYTIGNQIIEAYRVHHRDVKKSAARKIALEMLHRVGIPNPEARIDEYPHQFSGGMRQRIVIATALINSPKLLIADEPTTALDVTVQAQILDLMKDIQKENGMAIILITHDLGVVAETCDDVAVMYGGRIVEKATVNELFLTPTHPYSFGLLGAVRSLDNSARGELQTIAGSPPSLLHLPSGCSFLPRCGYAQQNLAQCSSVVPELEKVSPTESFSACHLRTEALISLKMKELA</sequence>
<dbReference type="PROSITE" id="PS00211">
    <property type="entry name" value="ABC_TRANSPORTER_1"/>
    <property type="match status" value="1"/>
</dbReference>
<reference evidence="9" key="1">
    <citation type="submission" date="2020-05" db="EMBL/GenBank/DDBJ databases">
        <authorList>
            <person name="Chiriac C."/>
            <person name="Salcher M."/>
            <person name="Ghai R."/>
            <person name="Kavagutti S V."/>
        </authorList>
    </citation>
    <scope>NUCLEOTIDE SEQUENCE</scope>
</reference>
<dbReference type="GO" id="GO:0005886">
    <property type="term" value="C:plasma membrane"/>
    <property type="evidence" value="ECO:0007669"/>
    <property type="project" value="UniProtKB-SubCell"/>
</dbReference>
<evidence type="ECO:0000256" key="4">
    <source>
        <dbReference type="ARBA" id="ARBA00022741"/>
    </source>
</evidence>
<dbReference type="InterPro" id="IPR050388">
    <property type="entry name" value="ABC_Ni/Peptide_Import"/>
</dbReference>
<dbReference type="InterPro" id="IPR017871">
    <property type="entry name" value="ABC_transporter-like_CS"/>
</dbReference>
<dbReference type="Pfam" id="PF08352">
    <property type="entry name" value="oligo_HPY"/>
    <property type="match status" value="1"/>
</dbReference>
<dbReference type="Gene3D" id="3.40.50.300">
    <property type="entry name" value="P-loop containing nucleotide triphosphate hydrolases"/>
    <property type="match status" value="1"/>
</dbReference>
<dbReference type="PANTHER" id="PTHR43297:SF2">
    <property type="entry name" value="DIPEPTIDE TRANSPORT ATP-BINDING PROTEIN DPPD"/>
    <property type="match status" value="1"/>
</dbReference>
<feature type="domain" description="ABC transporter" evidence="7">
    <location>
        <begin position="9"/>
        <end position="258"/>
    </location>
</feature>
<evidence type="ECO:0000256" key="5">
    <source>
        <dbReference type="ARBA" id="ARBA00022840"/>
    </source>
</evidence>
<dbReference type="GO" id="GO:0005524">
    <property type="term" value="F:ATP binding"/>
    <property type="evidence" value="ECO:0007669"/>
    <property type="project" value="UniProtKB-KW"/>
</dbReference>
<keyword evidence="2" id="KW-0813">Transport</keyword>
<evidence type="ECO:0000256" key="2">
    <source>
        <dbReference type="ARBA" id="ARBA00022448"/>
    </source>
</evidence>
<dbReference type="PROSITE" id="PS50893">
    <property type="entry name" value="ABC_TRANSPORTER_2"/>
    <property type="match status" value="1"/>
</dbReference>
<evidence type="ECO:0000256" key="1">
    <source>
        <dbReference type="ARBA" id="ARBA00004202"/>
    </source>
</evidence>
<dbReference type="InterPro" id="IPR027417">
    <property type="entry name" value="P-loop_NTPase"/>
</dbReference>
<accession>A0A6J7U0I1</accession>
<evidence type="ECO:0000313" key="8">
    <source>
        <dbReference type="EMBL" id="CAB5017038.1"/>
    </source>
</evidence>
<dbReference type="Pfam" id="PF00005">
    <property type="entry name" value="ABC_tran"/>
    <property type="match status" value="1"/>
</dbReference>
<evidence type="ECO:0000256" key="6">
    <source>
        <dbReference type="ARBA" id="ARBA00023136"/>
    </source>
</evidence>
<dbReference type="NCBIfam" id="TIGR01727">
    <property type="entry name" value="oligo_HPY"/>
    <property type="match status" value="1"/>
</dbReference>
<dbReference type="SMART" id="SM00382">
    <property type="entry name" value="AAA"/>
    <property type="match status" value="1"/>
</dbReference>
<keyword evidence="6" id="KW-0472">Membrane</keyword>
<dbReference type="FunFam" id="3.40.50.300:FF:000016">
    <property type="entry name" value="Oligopeptide ABC transporter ATP-binding component"/>
    <property type="match status" value="1"/>
</dbReference>
<dbReference type="GO" id="GO:0015833">
    <property type="term" value="P:peptide transport"/>
    <property type="evidence" value="ECO:0007669"/>
    <property type="project" value="InterPro"/>
</dbReference>
<dbReference type="InterPro" id="IPR003593">
    <property type="entry name" value="AAA+_ATPase"/>
</dbReference>
<dbReference type="AlphaFoldDB" id="A0A6J7U0I1"/>
<dbReference type="EMBL" id="CAFBQU010000002">
    <property type="protein sequence ID" value="CAB5059463.1"/>
    <property type="molecule type" value="Genomic_DNA"/>
</dbReference>
<name>A0A6J7U0I1_9ZZZZ</name>
<keyword evidence="3" id="KW-1003">Cell membrane</keyword>